<dbReference type="InterPro" id="IPR003018">
    <property type="entry name" value="GAF"/>
</dbReference>
<dbReference type="eggNOG" id="COG2203">
    <property type="taxonomic scope" value="Bacteria"/>
</dbReference>
<dbReference type="InterPro" id="IPR029016">
    <property type="entry name" value="GAF-like_dom_sf"/>
</dbReference>
<name>Q7U978_PARMW</name>
<sequence length="239" mass="27206">MPAAQPPDNEIQRLNALNEYRILGTKPEQSYDDITNIASSVCSTPIALLSLIDTDRQWFKSKVGVEIQETPRDWSFCAHAIHSSDPLIIPDALMDDRFRDNPLVCGDPNIRLYAGFPLENSKALRVGTLCVIDRVPRQLNDKECGVMKALARQVVSFLELRKKSINLIESFCAHTENNRMISTCSYCRKAQDKNGHWMHLDKYLSLRSNLNFTHGICDACIEQHFPEVLDAWQTEEGRN</sequence>
<protein>
    <recommendedName>
        <fullName evidence="1">GAF domain-containing protein</fullName>
    </recommendedName>
</protein>
<dbReference type="SUPFAM" id="SSF55781">
    <property type="entry name" value="GAF domain-like"/>
    <property type="match status" value="1"/>
</dbReference>
<dbReference type="KEGG" id="syw:SYNW0380"/>
<dbReference type="Pfam" id="PF01590">
    <property type="entry name" value="GAF"/>
    <property type="match status" value="1"/>
</dbReference>
<dbReference type="EMBL" id="BX569690">
    <property type="protein sequence ID" value="CAE06895.1"/>
    <property type="molecule type" value="Genomic_DNA"/>
</dbReference>
<feature type="domain" description="GAF" evidence="1">
    <location>
        <begin position="26"/>
        <end position="168"/>
    </location>
</feature>
<dbReference type="Gene3D" id="3.30.450.40">
    <property type="match status" value="1"/>
</dbReference>
<dbReference type="PANTHER" id="PTHR43102:SF2">
    <property type="entry name" value="GAF DOMAIN-CONTAINING PROTEIN"/>
    <property type="match status" value="1"/>
</dbReference>
<dbReference type="AlphaFoldDB" id="Q7U978"/>
<keyword evidence="3" id="KW-1185">Reference proteome</keyword>
<proteinExistence type="predicted"/>
<dbReference type="GO" id="GO:0016740">
    <property type="term" value="F:transferase activity"/>
    <property type="evidence" value="ECO:0007669"/>
    <property type="project" value="UniProtKB-KW"/>
</dbReference>
<dbReference type="HOGENOM" id="CLU_096802_0_0_3"/>
<accession>Q7U978</accession>
<organism evidence="2 3">
    <name type="scientific">Parasynechococcus marenigrum (strain WH8102)</name>
    <dbReference type="NCBI Taxonomy" id="84588"/>
    <lineage>
        <taxon>Bacteria</taxon>
        <taxon>Bacillati</taxon>
        <taxon>Cyanobacteriota</taxon>
        <taxon>Cyanophyceae</taxon>
        <taxon>Synechococcales</taxon>
        <taxon>Prochlorococcaceae</taxon>
        <taxon>Parasynechococcus</taxon>
        <taxon>Parasynechococcus marenigrum</taxon>
    </lineage>
</organism>
<dbReference type="Proteomes" id="UP000001422">
    <property type="component" value="Chromosome"/>
</dbReference>
<gene>
    <name evidence="2" type="ordered locus">SYNW0380</name>
</gene>
<dbReference type="SMART" id="SM00065">
    <property type="entry name" value="GAF"/>
    <property type="match status" value="1"/>
</dbReference>
<dbReference type="PANTHER" id="PTHR43102">
    <property type="entry name" value="SLR1143 PROTEIN"/>
    <property type="match status" value="1"/>
</dbReference>
<evidence type="ECO:0000259" key="1">
    <source>
        <dbReference type="SMART" id="SM00065"/>
    </source>
</evidence>
<reference evidence="2 3" key="1">
    <citation type="journal article" date="2003" name="Nature">
        <title>The genome of a motile marine Synechococcus.</title>
        <authorList>
            <person name="Palenik B."/>
            <person name="Brahamsha B."/>
            <person name="Larimer F."/>
            <person name="Land M."/>
            <person name="Hauser L."/>
            <person name="Chain P."/>
            <person name="Lamerdin J."/>
            <person name="Regala W."/>
            <person name="Allen E.A."/>
            <person name="McCarren J."/>
            <person name="Paulsen I."/>
            <person name="Dufresne A."/>
            <person name="Partensky F."/>
            <person name="Webb E."/>
            <person name="Waterbury J."/>
        </authorList>
    </citation>
    <scope>NUCLEOTIDE SEQUENCE [LARGE SCALE GENOMIC DNA]</scope>
    <source>
        <strain evidence="2 3">WH8102</strain>
    </source>
</reference>
<keyword evidence="2" id="KW-0808">Transferase</keyword>
<dbReference type="RefSeq" id="WP_011127254.1">
    <property type="nucleotide sequence ID" value="NC_005070.1"/>
</dbReference>
<evidence type="ECO:0000313" key="3">
    <source>
        <dbReference type="Proteomes" id="UP000001422"/>
    </source>
</evidence>
<evidence type="ECO:0000313" key="2">
    <source>
        <dbReference type="EMBL" id="CAE06895.1"/>
    </source>
</evidence>